<evidence type="ECO:0000256" key="3">
    <source>
        <dbReference type="ARBA" id="ARBA00020984"/>
    </source>
</evidence>
<dbReference type="InterPro" id="IPR019335">
    <property type="entry name" value="COG7"/>
</dbReference>
<evidence type="ECO:0000256" key="5">
    <source>
        <dbReference type="ARBA" id="ARBA00022927"/>
    </source>
</evidence>
<dbReference type="EMBL" id="KQ971312">
    <property type="protein sequence ID" value="KYB29402.1"/>
    <property type="molecule type" value="Genomic_DNA"/>
</dbReference>
<gene>
    <name evidence="10" type="primary">AUGUSTUS-3.0.2_31006</name>
    <name evidence="10" type="ORF">TcasGA2_TC031006</name>
</gene>
<dbReference type="PANTHER" id="PTHR21443:SF0">
    <property type="entry name" value="CONSERVED OLIGOMERIC GOLGI COMPLEX SUBUNIT 7"/>
    <property type="match status" value="1"/>
</dbReference>
<keyword evidence="11" id="KW-1185">Reference proteome</keyword>
<dbReference type="SUPFAM" id="SSF53474">
    <property type="entry name" value="alpha/beta-Hydrolases"/>
    <property type="match status" value="1"/>
</dbReference>
<dbReference type="InterPro" id="IPR029058">
    <property type="entry name" value="AB_hydrolase_fold"/>
</dbReference>
<keyword evidence="9" id="KW-0175">Coiled coil</keyword>
<evidence type="ECO:0000256" key="8">
    <source>
        <dbReference type="ARBA" id="ARBA00031345"/>
    </source>
</evidence>
<sequence>MHFLKKYPKIVKFTCLATVSFGAGWLYYQVKTTKKILSNALDTSILSIIEPTAVEKSKDDDFFVIDITGDPNRQETYLQKWTALKFSFAKRLLVLASSENRFLRKRAVRQLARIKKLESWQYSQLADMIDARTAVGLARTPDVEPRLFNNPPLRFLGHTHDMIVDVMKDFLVNLHAMSQHPCMGYFISKAFLDLHEVEKFGDDITPYELKNFIQTSEELLPTCLESLLHHASLGKYAKDIAELNGLPLLMEIHNRFKDNLSVTATICRIISYLSMHRNLLDEMYKSGWVGLLAQWVKHDDVRISIPASKALANLDCDEDPVYLQRLYPLHPSTRIVQTPKVDVVFIHGLLGGVFFTWRQRQRNQDPLGFLGKKGAPESLTQNNSTCINKQCTEKRNKIQRISDPQMREFLEEFETHTAYGCLCNDYDFVWEDIPVNTNETATGPYCCSGFKYVCMEKSEDECYTNCWPRDWLAQDCDRLRIIGVNYETNLSLWTPICPVEKVKTLEERSDELIEQLERVEVGKRPIVWVTHSMGGLMVKCLLNKASENGNKRIRDLYTNTRGIIFYSTPHLGSSVASFSQASALVIWPSIEVQELQKHSPQLVQIHQKFLRLIKNHPMKIVTFVETKPTVVSAMKFKFLVVEPDSGNPGYGEYYEIPLDHLGICKPASRHSFLYQKVLHMITSILEESGPDISAFSDDNFDTKAWINDVLKNAETQDKKENYTMSLVMKLQLCVQQVNSALEDTSQQILMSLPKIIRDTKNLNQEAAILKEKMAAVRSEIVKIEQDTGKSINTIEKLDTIKNELNMAKQGLHESDNWTILVNDLEEVFDSKNIENISAKIIGMQRSLQLLVNVSDYEDRKLQLEGLKNRLEAIASPAIVQAFTSSNTEQSSMFVRIFKSMGRLPQLLKYYHKCQKDVLLKKWRNQLEIEQDESVIQWIHNFYGIMLSNWHTQQKWFNQVFTNQNSCESFVEIYTDVLTSLDPTLNECIDAALKQVEDKLNFLFEIKQITQQFADNLTDVINQSPGGKLAHDKCLLLLQAVYNHLIPYTSKYAAYEQAHLMKKLSAINCMKEELSDTIQALGLSIPQIIDIARDAKKRCQKITENCGYCGLLIALRAFLLSYADQYRVALRQIDRNKRQEEDWGTFQLCLSLLQNTGEVLVNLQQLEKDLTGTILETNQIKAQFEYKFLLLSASDRKEYESLVRCVTEGTQLSLLDHVNNEFSKLCSDIHHTTYLVIFAPISLHLDVVQVPKTWAQFANSMHNDLPDYSFTPQEYITQIGQYLMTLPQHLEPFLFRDNPSLSCALKAVDQEYSTAGETEGALAHVFLTFIARRTCQGFCERILSICELSQAASRQLAHDIGYLENVLQDLGISIS</sequence>
<dbReference type="PANTHER" id="PTHR21443">
    <property type="entry name" value="CONSERVED OLIGOMERIC GOLGI COMPLEX COMPONENT 7"/>
    <property type="match status" value="1"/>
</dbReference>
<feature type="coiled-coil region" evidence="9">
    <location>
        <begin position="759"/>
        <end position="786"/>
    </location>
</feature>
<dbReference type="InterPro" id="IPR016024">
    <property type="entry name" value="ARM-type_fold"/>
</dbReference>
<dbReference type="SUPFAM" id="SSF48371">
    <property type="entry name" value="ARM repeat"/>
    <property type="match status" value="1"/>
</dbReference>
<organism evidence="10 11">
    <name type="scientific">Tribolium castaneum</name>
    <name type="common">Red flour beetle</name>
    <dbReference type="NCBI Taxonomy" id="7070"/>
    <lineage>
        <taxon>Eukaryota</taxon>
        <taxon>Metazoa</taxon>
        <taxon>Ecdysozoa</taxon>
        <taxon>Arthropoda</taxon>
        <taxon>Hexapoda</taxon>
        <taxon>Insecta</taxon>
        <taxon>Pterygota</taxon>
        <taxon>Neoptera</taxon>
        <taxon>Endopterygota</taxon>
        <taxon>Coleoptera</taxon>
        <taxon>Polyphaga</taxon>
        <taxon>Cucujiformia</taxon>
        <taxon>Tenebrionidae</taxon>
        <taxon>Tenebrionidae incertae sedis</taxon>
        <taxon>Tribolium</taxon>
    </lineage>
</organism>
<dbReference type="GO" id="GO:0000139">
    <property type="term" value="C:Golgi membrane"/>
    <property type="evidence" value="ECO:0007669"/>
    <property type="project" value="UniProtKB-SubCell"/>
</dbReference>
<evidence type="ECO:0000256" key="6">
    <source>
        <dbReference type="ARBA" id="ARBA00023034"/>
    </source>
</evidence>
<proteinExistence type="inferred from homology"/>
<dbReference type="eggNOG" id="KOG4182">
    <property type="taxonomic scope" value="Eukaryota"/>
</dbReference>
<dbReference type="InParanoid" id="A0A139WN90"/>
<dbReference type="Proteomes" id="UP000007266">
    <property type="component" value="Linkage group 2"/>
</dbReference>
<dbReference type="GO" id="GO:0017119">
    <property type="term" value="C:Golgi transport complex"/>
    <property type="evidence" value="ECO:0000318"/>
    <property type="project" value="GO_Central"/>
</dbReference>
<keyword evidence="5" id="KW-0653">Protein transport</keyword>
<evidence type="ECO:0000256" key="7">
    <source>
        <dbReference type="ARBA" id="ARBA00023136"/>
    </source>
</evidence>
<comment type="subcellular location">
    <subcellularLocation>
        <location evidence="1">Golgi apparatus membrane</location>
        <topology evidence="1">Peripheral membrane protein</topology>
    </subcellularLocation>
</comment>
<evidence type="ECO:0000313" key="11">
    <source>
        <dbReference type="Proteomes" id="UP000007266"/>
    </source>
</evidence>
<evidence type="ECO:0000313" key="10">
    <source>
        <dbReference type="EMBL" id="KYB29402.1"/>
    </source>
</evidence>
<keyword evidence="4" id="KW-0813">Transport</keyword>
<dbReference type="InterPro" id="IPR011989">
    <property type="entry name" value="ARM-like"/>
</dbReference>
<reference evidence="10 11" key="1">
    <citation type="journal article" date="2008" name="Nature">
        <title>The genome of the model beetle and pest Tribolium castaneum.</title>
        <authorList>
            <consortium name="Tribolium Genome Sequencing Consortium"/>
            <person name="Richards S."/>
            <person name="Gibbs R.A."/>
            <person name="Weinstock G.M."/>
            <person name="Brown S.J."/>
            <person name="Denell R."/>
            <person name="Beeman R.W."/>
            <person name="Gibbs R."/>
            <person name="Beeman R.W."/>
            <person name="Brown S.J."/>
            <person name="Bucher G."/>
            <person name="Friedrich M."/>
            <person name="Grimmelikhuijzen C.J."/>
            <person name="Klingler M."/>
            <person name="Lorenzen M."/>
            <person name="Richards S."/>
            <person name="Roth S."/>
            <person name="Schroder R."/>
            <person name="Tautz D."/>
            <person name="Zdobnov E.M."/>
            <person name="Muzny D."/>
            <person name="Gibbs R.A."/>
            <person name="Weinstock G.M."/>
            <person name="Attaway T."/>
            <person name="Bell S."/>
            <person name="Buhay C.J."/>
            <person name="Chandrabose M.N."/>
            <person name="Chavez D."/>
            <person name="Clerk-Blankenburg K.P."/>
            <person name="Cree A."/>
            <person name="Dao M."/>
            <person name="Davis C."/>
            <person name="Chacko J."/>
            <person name="Dinh H."/>
            <person name="Dugan-Rocha S."/>
            <person name="Fowler G."/>
            <person name="Garner T.T."/>
            <person name="Garnes J."/>
            <person name="Gnirke A."/>
            <person name="Hawes A."/>
            <person name="Hernandez J."/>
            <person name="Hines S."/>
            <person name="Holder M."/>
            <person name="Hume J."/>
            <person name="Jhangiani S.N."/>
            <person name="Joshi V."/>
            <person name="Khan Z.M."/>
            <person name="Jackson L."/>
            <person name="Kovar C."/>
            <person name="Kowis A."/>
            <person name="Lee S."/>
            <person name="Lewis L.R."/>
            <person name="Margolis J."/>
            <person name="Morgan M."/>
            <person name="Nazareth L.V."/>
            <person name="Nguyen N."/>
            <person name="Okwuonu G."/>
            <person name="Parker D."/>
            <person name="Richards S."/>
            <person name="Ruiz S.J."/>
            <person name="Santibanez J."/>
            <person name="Savard J."/>
            <person name="Scherer S.E."/>
            <person name="Schneider B."/>
            <person name="Sodergren E."/>
            <person name="Tautz D."/>
            <person name="Vattahil S."/>
            <person name="Villasana D."/>
            <person name="White C.S."/>
            <person name="Wright R."/>
            <person name="Park Y."/>
            <person name="Beeman R.W."/>
            <person name="Lord J."/>
            <person name="Oppert B."/>
            <person name="Lorenzen M."/>
            <person name="Brown S."/>
            <person name="Wang L."/>
            <person name="Savard J."/>
            <person name="Tautz D."/>
            <person name="Richards S."/>
            <person name="Weinstock G."/>
            <person name="Gibbs R.A."/>
            <person name="Liu Y."/>
            <person name="Worley K."/>
            <person name="Weinstock G."/>
            <person name="Elsik C.G."/>
            <person name="Reese J.T."/>
            <person name="Elhaik E."/>
            <person name="Landan G."/>
            <person name="Graur D."/>
            <person name="Arensburger P."/>
            <person name="Atkinson P."/>
            <person name="Beeman R.W."/>
            <person name="Beidler J."/>
            <person name="Brown S.J."/>
            <person name="Demuth J.P."/>
            <person name="Drury D.W."/>
            <person name="Du Y.Z."/>
            <person name="Fujiwara H."/>
            <person name="Lorenzen M."/>
            <person name="Maselli V."/>
            <person name="Osanai M."/>
            <person name="Park Y."/>
            <person name="Robertson H.M."/>
            <person name="Tu Z."/>
            <person name="Wang J.J."/>
            <person name="Wang S."/>
            <person name="Richards S."/>
            <person name="Song H."/>
            <person name="Zhang L."/>
            <person name="Sodergren E."/>
            <person name="Werner D."/>
            <person name="Stanke M."/>
            <person name="Morgenstern B."/>
            <person name="Solovyev V."/>
            <person name="Kosarev P."/>
            <person name="Brown G."/>
            <person name="Chen H.C."/>
            <person name="Ermolaeva O."/>
            <person name="Hlavina W."/>
            <person name="Kapustin Y."/>
            <person name="Kiryutin B."/>
            <person name="Kitts P."/>
            <person name="Maglott D."/>
            <person name="Pruitt K."/>
            <person name="Sapojnikov V."/>
            <person name="Souvorov A."/>
            <person name="Mackey A.J."/>
            <person name="Waterhouse R.M."/>
            <person name="Wyder S."/>
            <person name="Zdobnov E.M."/>
            <person name="Zdobnov E.M."/>
            <person name="Wyder S."/>
            <person name="Kriventseva E.V."/>
            <person name="Kadowaki T."/>
            <person name="Bork P."/>
            <person name="Aranda M."/>
            <person name="Bao R."/>
            <person name="Beermann A."/>
            <person name="Berns N."/>
            <person name="Bolognesi R."/>
            <person name="Bonneton F."/>
            <person name="Bopp D."/>
            <person name="Brown S.J."/>
            <person name="Bucher G."/>
            <person name="Butts T."/>
            <person name="Chaumot A."/>
            <person name="Denell R.E."/>
            <person name="Ferrier D.E."/>
            <person name="Friedrich M."/>
            <person name="Gordon C.M."/>
            <person name="Jindra M."/>
            <person name="Klingler M."/>
            <person name="Lan Q."/>
            <person name="Lattorff H.M."/>
            <person name="Laudet V."/>
            <person name="von Levetsow C."/>
            <person name="Liu Z."/>
            <person name="Lutz R."/>
            <person name="Lynch J.A."/>
            <person name="da Fonseca R.N."/>
            <person name="Posnien N."/>
            <person name="Reuter R."/>
            <person name="Roth S."/>
            <person name="Savard J."/>
            <person name="Schinko J.B."/>
            <person name="Schmitt C."/>
            <person name="Schoppmeier M."/>
            <person name="Schroder R."/>
            <person name="Shippy T.D."/>
            <person name="Simonnet F."/>
            <person name="Marques-Souza H."/>
            <person name="Tautz D."/>
            <person name="Tomoyasu Y."/>
            <person name="Trauner J."/>
            <person name="Van der Zee M."/>
            <person name="Vervoort M."/>
            <person name="Wittkopp N."/>
            <person name="Wimmer E.A."/>
            <person name="Yang X."/>
            <person name="Jones A.K."/>
            <person name="Sattelle D.B."/>
            <person name="Ebert P.R."/>
            <person name="Nelson D."/>
            <person name="Scott J.G."/>
            <person name="Beeman R.W."/>
            <person name="Muthukrishnan S."/>
            <person name="Kramer K.J."/>
            <person name="Arakane Y."/>
            <person name="Beeman R.W."/>
            <person name="Zhu Q."/>
            <person name="Hogenkamp D."/>
            <person name="Dixit R."/>
            <person name="Oppert B."/>
            <person name="Jiang H."/>
            <person name="Zou Z."/>
            <person name="Marshall J."/>
            <person name="Elpidina E."/>
            <person name="Vinokurov K."/>
            <person name="Oppert C."/>
            <person name="Zou Z."/>
            <person name="Evans J."/>
            <person name="Lu Z."/>
            <person name="Zhao P."/>
            <person name="Sumathipala N."/>
            <person name="Altincicek B."/>
            <person name="Vilcinskas A."/>
            <person name="Williams M."/>
            <person name="Hultmark D."/>
            <person name="Hetru C."/>
            <person name="Jiang H."/>
            <person name="Grimmelikhuijzen C.J."/>
            <person name="Hauser F."/>
            <person name="Cazzamali G."/>
            <person name="Williamson M."/>
            <person name="Park Y."/>
            <person name="Li B."/>
            <person name="Tanaka Y."/>
            <person name="Predel R."/>
            <person name="Neupert S."/>
            <person name="Schachtner J."/>
            <person name="Verleyen P."/>
            <person name="Raible F."/>
            <person name="Bork P."/>
            <person name="Friedrich M."/>
            <person name="Walden K.K."/>
            <person name="Robertson H.M."/>
            <person name="Angeli S."/>
            <person name="Foret S."/>
            <person name="Bucher G."/>
            <person name="Schuetz S."/>
            <person name="Maleszka R."/>
            <person name="Wimmer E.A."/>
            <person name="Beeman R.W."/>
            <person name="Lorenzen M."/>
            <person name="Tomoyasu Y."/>
            <person name="Miller S.C."/>
            <person name="Grossmann D."/>
            <person name="Bucher G."/>
        </authorList>
    </citation>
    <scope>NUCLEOTIDE SEQUENCE [LARGE SCALE GENOMIC DNA]</scope>
    <source>
        <strain evidence="10 11">Georgia GA2</strain>
    </source>
</reference>
<dbReference type="Gene3D" id="1.25.10.10">
    <property type="entry name" value="Leucine-rich Repeat Variant"/>
    <property type="match status" value="1"/>
</dbReference>
<dbReference type="GO" id="GO:0006890">
    <property type="term" value="P:retrograde vesicle-mediated transport, Golgi to endoplasmic reticulum"/>
    <property type="evidence" value="ECO:0000318"/>
    <property type="project" value="GO_Central"/>
</dbReference>
<dbReference type="Gene3D" id="3.40.50.1820">
    <property type="entry name" value="alpha/beta hydrolase"/>
    <property type="match status" value="1"/>
</dbReference>
<accession>A0A139WN90</accession>
<comment type="similarity">
    <text evidence="2">Belongs to the COG7 family.</text>
</comment>
<dbReference type="STRING" id="7070.A0A139WN90"/>
<dbReference type="GO" id="GO:0007030">
    <property type="term" value="P:Golgi organization"/>
    <property type="evidence" value="ECO:0000318"/>
    <property type="project" value="GO_Central"/>
</dbReference>
<name>A0A139WN90_TRICA</name>
<evidence type="ECO:0000256" key="2">
    <source>
        <dbReference type="ARBA" id="ARBA00005831"/>
    </source>
</evidence>
<protein>
    <recommendedName>
        <fullName evidence="3">Conserved oligomeric Golgi complex subunit 7</fullName>
    </recommendedName>
    <alternativeName>
        <fullName evidence="8">Component of oligomeric Golgi complex 7</fullName>
    </alternativeName>
</protein>
<evidence type="ECO:0000256" key="9">
    <source>
        <dbReference type="SAM" id="Coils"/>
    </source>
</evidence>
<dbReference type="Pfam" id="PF10191">
    <property type="entry name" value="COG7"/>
    <property type="match status" value="2"/>
</dbReference>
<reference evidence="10 11" key="2">
    <citation type="journal article" date="2010" name="Nucleic Acids Res.">
        <title>BeetleBase in 2010: revisions to provide comprehensive genomic information for Tribolium castaneum.</title>
        <authorList>
            <person name="Kim H.S."/>
            <person name="Murphy T."/>
            <person name="Xia J."/>
            <person name="Caragea D."/>
            <person name="Park Y."/>
            <person name="Beeman R.W."/>
            <person name="Lorenzen M.D."/>
            <person name="Butcher S."/>
            <person name="Manak J.R."/>
            <person name="Brown S.J."/>
        </authorList>
    </citation>
    <scope>GENOME REANNOTATION</scope>
    <source>
        <strain evidence="10 11">Georgia GA2</strain>
    </source>
</reference>
<evidence type="ECO:0000256" key="1">
    <source>
        <dbReference type="ARBA" id="ARBA00004395"/>
    </source>
</evidence>
<keyword evidence="7" id="KW-0472">Membrane</keyword>
<dbReference type="GO" id="GO:0006886">
    <property type="term" value="P:intracellular protein transport"/>
    <property type="evidence" value="ECO:0007669"/>
    <property type="project" value="InterPro"/>
</dbReference>
<evidence type="ECO:0000256" key="4">
    <source>
        <dbReference type="ARBA" id="ARBA00022448"/>
    </source>
</evidence>
<keyword evidence="6" id="KW-0333">Golgi apparatus</keyword>